<dbReference type="EMBL" id="CM044703">
    <property type="protein sequence ID" value="KAI5674693.1"/>
    <property type="molecule type" value="Genomic_DNA"/>
</dbReference>
<keyword evidence="2" id="KW-1185">Reference proteome</keyword>
<reference evidence="2" key="1">
    <citation type="journal article" date="2023" name="Nat. Plants">
        <title>Single-cell RNA sequencing provides a high-resolution roadmap for understanding the multicellular compartmentation of specialized metabolism.</title>
        <authorList>
            <person name="Sun S."/>
            <person name="Shen X."/>
            <person name="Li Y."/>
            <person name="Li Y."/>
            <person name="Wang S."/>
            <person name="Li R."/>
            <person name="Zhang H."/>
            <person name="Shen G."/>
            <person name="Guo B."/>
            <person name="Wei J."/>
            <person name="Xu J."/>
            <person name="St-Pierre B."/>
            <person name="Chen S."/>
            <person name="Sun C."/>
        </authorList>
    </citation>
    <scope>NUCLEOTIDE SEQUENCE [LARGE SCALE GENOMIC DNA]</scope>
</reference>
<protein>
    <submittedName>
        <fullName evidence="1">Uncharacterized protein</fullName>
    </submittedName>
</protein>
<name>A0ACC0BPX2_CATRO</name>
<accession>A0ACC0BPX2</accession>
<gene>
    <name evidence="1" type="ORF">M9H77_15057</name>
</gene>
<proteinExistence type="predicted"/>
<evidence type="ECO:0000313" key="2">
    <source>
        <dbReference type="Proteomes" id="UP001060085"/>
    </source>
</evidence>
<evidence type="ECO:0000313" key="1">
    <source>
        <dbReference type="EMBL" id="KAI5674693.1"/>
    </source>
</evidence>
<sequence>MTTVEKLFVQIFERKNSIIQQVKKQTDLYSQHLASKLLIDGIPPPPWLWNPNQSSDVQKVLNKEELISEILLPRPQPAGHFSSAHCSLYNKPVVAGNHDELLVGSSKEISHNRDDIGDRQDIAASFPDTNNRCTLNFLPELDFSVNSPPDETEARISNIYTVPDKSLARIQRSRSRQKALELRCSGNAEAKNRSSQKNDFVGSSARSRDIFGSEKVNKFNELQELVNPCVTRYENCGDGESDKGDNRNKEKSTKLKSSAEEASSGVGSLKLDSCSESIQNNASILLQYEEEFTKCDDQVNELPEAISTPNVSADSFGKVRAEDSRGEKDKGTNICDGRISQPSSSQQQCSMNEGSEGGISIQSAEADCGIFAHSMQQFVNANHCEEITKPSEGLALDRATSENTSNDEVLPTVSYTSTLADQRDKTTFSSSTEKSLEVNEVHRTSSGKAIMPCPDTCNINQQQRNTEAVSGKELISHELVKDPLVNFQSNINPAGSECLVSKSSSDCLIVLEPKQLDFSDSEECNLDKCFSLSLENIRRQKSPEDAFGTLPDPQVTSDNINNTMPENISSAEPEISTEAEELYRESFESTSEEHVHIQLEECSPHINEDPLLETSQGGSEIVHHSQNSNFKHQIDVTQSNAFKCSDAEDHVSCHGKEESKCPSELQTHEEGQHRTEGKVKSTSAKSAFKRKNLVLDYNTGESDLVTCGLFESPLDTHKPEELKFGNKSQPLKMGSWPRTKRRKIEDQETGSCSALPSYSVGMHYSSQSDYNSIDLEKVGSDVETVQEHASPMRESTNEETNPVPFTLNEEMEPLTKPQNRESGALCSQGLNEHLGSSSSSKLQQVAGPIFSEVSQECLVRELEMPADLRKDNNEEYKVQGHMVNTEGTEGLSCTEKTIVEGKSYLAVDGQLPNYFPEFPYKGDLELVGVDESSPELEGFIIDSETESEEVEISENHINFHELDLPRTSIERASILEKICKSASQFLPTNSSSFKLHGSCKPYQSVPNGLLECTDLTRFSALNKDVDEQFRSDCMDDVNGCLEVLSFPDSLPYSVSQFGWDSHNPYRSPVAGKLWERMSSRASSSGKTLSSNPELTCFPIEEDPSVSEENENVDEVPDKIQDEIISSITNSAKQEPLADITRACFNASSPVPVAGNFLSKDSGDSAPKEADFNDSHSKSKGKVGNHGREKSLNKENDILSFGGNTIKKSEASLNIRFSKVNSSCKTSSRKGRKKLSEKEPRCNNIVSNVTSFIPLVQQKQAAAQCTGKRDIKVKALEAAEAAKRLEEKKENERKMRKEALKIERARLEQENLKQMELEKKRKEEERKKKDAGIVAKKRQREEEEKKEKDRKRKRLEEARQQQREDGKLRLEKVEKAKKRCTTGEKDNKKEARNDSKRSQVSLKESRDNIPLEKPETNLRPNGFTSHVQDAGISVEACRTSTDSGDHNKAMTAFNESPKANILAAQMIKEKSYEISPYQCSDDEQEEEEEEDIPNKKSIPSWASKSCVALVLPLQQGIDPDTIFPPDSFCSTDEVLHTRKPQHKQQLAI</sequence>
<organism evidence="1 2">
    <name type="scientific">Catharanthus roseus</name>
    <name type="common">Madagascar periwinkle</name>
    <name type="synonym">Vinca rosea</name>
    <dbReference type="NCBI Taxonomy" id="4058"/>
    <lineage>
        <taxon>Eukaryota</taxon>
        <taxon>Viridiplantae</taxon>
        <taxon>Streptophyta</taxon>
        <taxon>Embryophyta</taxon>
        <taxon>Tracheophyta</taxon>
        <taxon>Spermatophyta</taxon>
        <taxon>Magnoliopsida</taxon>
        <taxon>eudicotyledons</taxon>
        <taxon>Gunneridae</taxon>
        <taxon>Pentapetalae</taxon>
        <taxon>asterids</taxon>
        <taxon>lamiids</taxon>
        <taxon>Gentianales</taxon>
        <taxon>Apocynaceae</taxon>
        <taxon>Rauvolfioideae</taxon>
        <taxon>Vinceae</taxon>
        <taxon>Catharanthinae</taxon>
        <taxon>Catharanthus</taxon>
    </lineage>
</organism>
<dbReference type="Proteomes" id="UP001060085">
    <property type="component" value="Linkage Group LG03"/>
</dbReference>
<comment type="caution">
    <text evidence="1">The sequence shown here is derived from an EMBL/GenBank/DDBJ whole genome shotgun (WGS) entry which is preliminary data.</text>
</comment>